<protein>
    <submittedName>
        <fullName evidence="8">Ni/Fe-hydrogenase 1 b-type cytochrome subunit</fullName>
    </submittedName>
</protein>
<organism evidence="8 9">
    <name type="scientific">Novosphingobium olei</name>
    <dbReference type="NCBI Taxonomy" id="2728851"/>
    <lineage>
        <taxon>Bacteria</taxon>
        <taxon>Pseudomonadati</taxon>
        <taxon>Pseudomonadota</taxon>
        <taxon>Alphaproteobacteria</taxon>
        <taxon>Sphingomonadales</taxon>
        <taxon>Sphingomonadaceae</taxon>
        <taxon>Novosphingobium</taxon>
    </lineage>
</organism>
<dbReference type="GO" id="GO:0005886">
    <property type="term" value="C:plasma membrane"/>
    <property type="evidence" value="ECO:0007669"/>
    <property type="project" value="UniProtKB-SubCell"/>
</dbReference>
<dbReference type="Gene3D" id="1.20.950.20">
    <property type="entry name" value="Transmembrane di-heme cytochromes, Chain C"/>
    <property type="match status" value="1"/>
</dbReference>
<dbReference type="AlphaFoldDB" id="A0A7Y0BM86"/>
<dbReference type="Pfam" id="PF01292">
    <property type="entry name" value="Ni_hydr_CYTB"/>
    <property type="match status" value="1"/>
</dbReference>
<evidence type="ECO:0000256" key="6">
    <source>
        <dbReference type="SAM" id="Phobius"/>
    </source>
</evidence>
<sequence length="212" mass="23170">MPTRVFHWALVALVAFSWWSGENHDMDRHRLSGYTILGLLVFRLFWGFFGSRTARFSQFLRSPGAVATYARGLFARRHTPSFGHNPMGGWSVAALLVTLFTMVGAGLFAVDVDGLESGPLSDYVSFEAGRQAAEIHEATFTVLLALIALHVLAILYYRFVLKTNLITPMVTGKAVPGEGAKIEPVRAHPLAALIGIIIAAAVAWAISRGLRF</sequence>
<dbReference type="GO" id="GO:0020037">
    <property type="term" value="F:heme binding"/>
    <property type="evidence" value="ECO:0007669"/>
    <property type="project" value="TreeGrafter"/>
</dbReference>
<evidence type="ECO:0000313" key="8">
    <source>
        <dbReference type="EMBL" id="NML92909.1"/>
    </source>
</evidence>
<evidence type="ECO:0000256" key="2">
    <source>
        <dbReference type="ARBA" id="ARBA00022475"/>
    </source>
</evidence>
<gene>
    <name evidence="8" type="ORF">HHL27_04400</name>
</gene>
<dbReference type="InterPro" id="IPR016174">
    <property type="entry name" value="Di-haem_cyt_TM"/>
</dbReference>
<dbReference type="InterPro" id="IPR051542">
    <property type="entry name" value="Hydrogenase_cytochrome"/>
</dbReference>
<dbReference type="PANTHER" id="PTHR30485:SF2">
    <property type="entry name" value="BLL0597 PROTEIN"/>
    <property type="match status" value="1"/>
</dbReference>
<feature type="domain" description="Cytochrome b561 bacterial/Ni-hydrogenase" evidence="7">
    <location>
        <begin position="2"/>
        <end position="172"/>
    </location>
</feature>
<dbReference type="EMBL" id="JABBGM010000002">
    <property type="protein sequence ID" value="NML92909.1"/>
    <property type="molecule type" value="Genomic_DNA"/>
</dbReference>
<comment type="subcellular location">
    <subcellularLocation>
        <location evidence="1">Cell membrane</location>
        <topology evidence="1">Multi-pass membrane protein</topology>
    </subcellularLocation>
</comment>
<evidence type="ECO:0000259" key="7">
    <source>
        <dbReference type="Pfam" id="PF01292"/>
    </source>
</evidence>
<evidence type="ECO:0000256" key="3">
    <source>
        <dbReference type="ARBA" id="ARBA00022692"/>
    </source>
</evidence>
<evidence type="ECO:0000256" key="4">
    <source>
        <dbReference type="ARBA" id="ARBA00022989"/>
    </source>
</evidence>
<keyword evidence="4 6" id="KW-1133">Transmembrane helix</keyword>
<dbReference type="GO" id="GO:0009055">
    <property type="term" value="F:electron transfer activity"/>
    <property type="evidence" value="ECO:0007669"/>
    <property type="project" value="InterPro"/>
</dbReference>
<feature type="transmembrane region" description="Helical" evidence="6">
    <location>
        <begin position="138"/>
        <end position="159"/>
    </location>
</feature>
<dbReference type="PANTHER" id="PTHR30485">
    <property type="entry name" value="NI/FE-HYDROGENASE 1 B-TYPE CYTOCHROME SUBUNIT"/>
    <property type="match status" value="1"/>
</dbReference>
<dbReference type="Proteomes" id="UP000583556">
    <property type="component" value="Unassembled WGS sequence"/>
</dbReference>
<proteinExistence type="predicted"/>
<feature type="transmembrane region" description="Helical" evidence="6">
    <location>
        <begin position="87"/>
        <end position="110"/>
    </location>
</feature>
<reference evidence="8 9" key="1">
    <citation type="submission" date="2020-04" db="EMBL/GenBank/DDBJ databases">
        <title>Novosphingobium sp. TW-4 isolated from soil.</title>
        <authorList>
            <person name="Dahal R.H."/>
            <person name="Chaudhary D.K."/>
        </authorList>
    </citation>
    <scope>NUCLEOTIDE SEQUENCE [LARGE SCALE GENOMIC DNA]</scope>
    <source>
        <strain evidence="8 9">TW-4</strain>
    </source>
</reference>
<comment type="caution">
    <text evidence="8">The sequence shown here is derived from an EMBL/GenBank/DDBJ whole genome shotgun (WGS) entry which is preliminary data.</text>
</comment>
<accession>A0A7Y0BM86</accession>
<keyword evidence="3 6" id="KW-0812">Transmembrane</keyword>
<keyword evidence="2" id="KW-1003">Cell membrane</keyword>
<feature type="transmembrane region" description="Helical" evidence="6">
    <location>
        <begin position="33"/>
        <end position="51"/>
    </location>
</feature>
<keyword evidence="9" id="KW-1185">Reference proteome</keyword>
<evidence type="ECO:0000256" key="5">
    <source>
        <dbReference type="ARBA" id="ARBA00023136"/>
    </source>
</evidence>
<evidence type="ECO:0000256" key="1">
    <source>
        <dbReference type="ARBA" id="ARBA00004651"/>
    </source>
</evidence>
<feature type="transmembrane region" description="Helical" evidence="6">
    <location>
        <begin position="190"/>
        <end position="207"/>
    </location>
</feature>
<evidence type="ECO:0000313" key="9">
    <source>
        <dbReference type="Proteomes" id="UP000583556"/>
    </source>
</evidence>
<keyword evidence="5 6" id="KW-0472">Membrane</keyword>
<name>A0A7Y0BM86_9SPHN</name>
<dbReference type="InterPro" id="IPR011577">
    <property type="entry name" value="Cyt_b561_bac/Ni-Hgenase"/>
</dbReference>
<dbReference type="SUPFAM" id="SSF81342">
    <property type="entry name" value="Transmembrane di-heme cytochromes"/>
    <property type="match status" value="1"/>
</dbReference>
<dbReference type="GO" id="GO:0022904">
    <property type="term" value="P:respiratory electron transport chain"/>
    <property type="evidence" value="ECO:0007669"/>
    <property type="project" value="InterPro"/>
</dbReference>